<dbReference type="GO" id="GO:0006798">
    <property type="term" value="P:polyphosphate catabolic process"/>
    <property type="evidence" value="ECO:0007669"/>
    <property type="project" value="TreeGrafter"/>
</dbReference>
<evidence type="ECO:0000259" key="2">
    <source>
        <dbReference type="Pfam" id="PF00149"/>
    </source>
</evidence>
<organism evidence="3 4">
    <name type="scientific">Daldinia eschscholtzii</name>
    <dbReference type="NCBI Taxonomy" id="292717"/>
    <lineage>
        <taxon>Eukaryota</taxon>
        <taxon>Fungi</taxon>
        <taxon>Dikarya</taxon>
        <taxon>Ascomycota</taxon>
        <taxon>Pezizomycotina</taxon>
        <taxon>Sordariomycetes</taxon>
        <taxon>Xylariomycetidae</taxon>
        <taxon>Xylariales</taxon>
        <taxon>Hypoxylaceae</taxon>
        <taxon>Daldinia</taxon>
    </lineage>
</organism>
<keyword evidence="4" id="KW-1185">Reference proteome</keyword>
<feature type="compositionally biased region" description="Acidic residues" evidence="1">
    <location>
        <begin position="167"/>
        <end position="185"/>
    </location>
</feature>
<feature type="domain" description="Calcineurin-like phosphoesterase" evidence="2">
    <location>
        <begin position="85"/>
        <end position="318"/>
    </location>
</feature>
<sequence length="433" mass="46850">MGRPEPPPARPQRRRITTAGAVFTILLLALLCYTRYSEKLLSVVPTIMTQDTQPQFHASLTKPTLLASLPPSALPKPHGGPKSPRLIIIGDVHGQLSALDALLAKVGYSGARGDVVIFTGDMVNKGPDSGGVVDRAVEMGAYSVRGNHEDRVLRAWDEMQAKGSMDTDSETETETDVAEEAEGDVETEKKKHKHKHKHHKGKKEARKTAKSLTSAQRSWLAARPVILRVGAVSPYYGDVVVVHGGLVPGIPLEKQDPQVVMNIRTLITPSSSTSFSPESLVSDNDSLDSSADSFSHSHLKPSEGREGHPWSKVWNALEKEKQKKNSKKGGRHGTPEPPTTVVYGHDAKTGLSVRRYAFGIDSNCARGGELTALVFEPTSASAAMSNPSDTNTNINTNKDEDEDDSELAAARHGIKHRLVSVSCRAQRIGGRHV</sequence>
<reference evidence="3 4" key="1">
    <citation type="journal article" date="2024" name="Front Chem Biol">
        <title>Unveiling the potential of Daldinia eschscholtzii MFLUCC 19-0629 through bioactivity and bioinformatics studies for enhanced sustainable agriculture production.</title>
        <authorList>
            <person name="Brooks S."/>
            <person name="Weaver J.A."/>
            <person name="Klomchit A."/>
            <person name="Alharthi S.A."/>
            <person name="Onlamun T."/>
            <person name="Nurani R."/>
            <person name="Vong T.K."/>
            <person name="Alberti F."/>
            <person name="Greco C."/>
        </authorList>
    </citation>
    <scope>NUCLEOTIDE SEQUENCE [LARGE SCALE GENOMIC DNA]</scope>
    <source>
        <strain evidence="3">MFLUCC 19-0629</strain>
    </source>
</reference>
<dbReference type="GO" id="GO:0016791">
    <property type="term" value="F:phosphatase activity"/>
    <property type="evidence" value="ECO:0007669"/>
    <property type="project" value="TreeGrafter"/>
</dbReference>
<dbReference type="GO" id="GO:0000298">
    <property type="term" value="F:endopolyphosphatase activity"/>
    <property type="evidence" value="ECO:0007669"/>
    <property type="project" value="TreeGrafter"/>
</dbReference>
<feature type="region of interest" description="Disordered" evidence="1">
    <location>
        <begin position="270"/>
        <end position="344"/>
    </location>
</feature>
<feature type="region of interest" description="Disordered" evidence="1">
    <location>
        <begin position="381"/>
        <end position="401"/>
    </location>
</feature>
<dbReference type="EMBL" id="JBANMG010000002">
    <property type="protein sequence ID" value="KAK6956393.1"/>
    <property type="molecule type" value="Genomic_DNA"/>
</dbReference>
<feature type="compositionally biased region" description="Basic and acidic residues" evidence="1">
    <location>
        <begin position="300"/>
        <end position="309"/>
    </location>
</feature>
<feature type="compositionally biased region" description="Polar residues" evidence="1">
    <location>
        <begin position="381"/>
        <end position="396"/>
    </location>
</feature>
<dbReference type="Pfam" id="PF00149">
    <property type="entry name" value="Metallophos"/>
    <property type="match status" value="1"/>
</dbReference>
<evidence type="ECO:0000256" key="1">
    <source>
        <dbReference type="SAM" id="MobiDB-lite"/>
    </source>
</evidence>
<evidence type="ECO:0000313" key="4">
    <source>
        <dbReference type="Proteomes" id="UP001369815"/>
    </source>
</evidence>
<dbReference type="GO" id="GO:0005737">
    <property type="term" value="C:cytoplasm"/>
    <property type="evidence" value="ECO:0007669"/>
    <property type="project" value="TreeGrafter"/>
</dbReference>
<gene>
    <name evidence="3" type="ORF">Daesc_001670</name>
</gene>
<name>A0AAX6MVE1_9PEZI</name>
<comment type="caution">
    <text evidence="3">The sequence shown here is derived from an EMBL/GenBank/DDBJ whole genome shotgun (WGS) entry which is preliminary data.</text>
</comment>
<dbReference type="SUPFAM" id="SSF56300">
    <property type="entry name" value="Metallo-dependent phosphatases"/>
    <property type="match status" value="1"/>
</dbReference>
<dbReference type="PANTHER" id="PTHR42850:SF4">
    <property type="entry name" value="ZINC-DEPENDENT ENDOPOLYPHOSPHATASE"/>
    <property type="match status" value="1"/>
</dbReference>
<dbReference type="PANTHER" id="PTHR42850">
    <property type="entry name" value="METALLOPHOSPHOESTERASE"/>
    <property type="match status" value="1"/>
</dbReference>
<dbReference type="Gene3D" id="3.60.21.10">
    <property type="match status" value="1"/>
</dbReference>
<dbReference type="InterPro" id="IPR004843">
    <property type="entry name" value="Calcineurin-like_PHP"/>
</dbReference>
<accession>A0AAX6MVE1</accession>
<dbReference type="AlphaFoldDB" id="A0AAX6MVE1"/>
<protein>
    <recommendedName>
        <fullName evidence="2">Calcineurin-like phosphoesterase domain-containing protein</fullName>
    </recommendedName>
</protein>
<dbReference type="InterPro" id="IPR050126">
    <property type="entry name" value="Ap4A_hydrolase"/>
</dbReference>
<dbReference type="Proteomes" id="UP001369815">
    <property type="component" value="Unassembled WGS sequence"/>
</dbReference>
<dbReference type="InterPro" id="IPR029052">
    <property type="entry name" value="Metallo-depent_PP-like"/>
</dbReference>
<proteinExistence type="predicted"/>
<feature type="compositionally biased region" description="Basic residues" evidence="1">
    <location>
        <begin position="190"/>
        <end position="209"/>
    </location>
</feature>
<evidence type="ECO:0000313" key="3">
    <source>
        <dbReference type="EMBL" id="KAK6956393.1"/>
    </source>
</evidence>
<feature type="compositionally biased region" description="Low complexity" evidence="1">
    <location>
        <begin position="270"/>
        <end position="296"/>
    </location>
</feature>
<feature type="region of interest" description="Disordered" evidence="1">
    <location>
        <begin position="162"/>
        <end position="211"/>
    </location>
</feature>
<dbReference type="CDD" id="cd00144">
    <property type="entry name" value="MPP_PPP_family"/>
    <property type="match status" value="1"/>
</dbReference>